<feature type="compositionally biased region" description="Polar residues" evidence="1">
    <location>
        <begin position="620"/>
        <end position="633"/>
    </location>
</feature>
<feature type="domain" description="PTM/DIR17-like Tudor" evidence="2">
    <location>
        <begin position="326"/>
        <end position="374"/>
    </location>
</feature>
<comment type="caution">
    <text evidence="3">The sequence shown here is derived from an EMBL/GenBank/DDBJ whole genome shotgun (WGS) entry which is preliminary data.</text>
</comment>
<feature type="compositionally biased region" description="Polar residues" evidence="1">
    <location>
        <begin position="524"/>
        <end position="535"/>
    </location>
</feature>
<feature type="compositionally biased region" description="Low complexity" evidence="1">
    <location>
        <begin position="240"/>
        <end position="260"/>
    </location>
</feature>
<evidence type="ECO:0000256" key="1">
    <source>
        <dbReference type="SAM" id="MobiDB-lite"/>
    </source>
</evidence>
<feature type="compositionally biased region" description="Low complexity" evidence="1">
    <location>
        <begin position="141"/>
        <end position="150"/>
    </location>
</feature>
<evidence type="ECO:0000313" key="4">
    <source>
        <dbReference type="Proteomes" id="UP001162031"/>
    </source>
</evidence>
<reference evidence="3" key="1">
    <citation type="submission" date="2022-12" db="EMBL/GenBank/DDBJ databases">
        <authorList>
            <person name="Webb A."/>
        </authorList>
    </citation>
    <scope>NUCLEOTIDE SEQUENCE</scope>
    <source>
        <strain evidence="3">Hp1</strain>
    </source>
</reference>
<protein>
    <recommendedName>
        <fullName evidence="2">PTM/DIR17-like Tudor domain-containing protein</fullName>
    </recommendedName>
</protein>
<sequence>MAGRPVVTDALASSSAASTATSSSSSGFSSAPINPVVVSSHNHRRRVQSSSWFPSDVPTQKPATADDVSNQKNATTDNVLTQTSGTDQRRTQTHVVTRDTQRPIDAARESRTQTHVVSGDAPTQTTGTTGDYALNSYTPLRTTATTATTTRTKDRPFRAASLGSASCSSGTANNDEGVSGDDNDNNNNDDHTRPRPSQALPSLSLGSAALLQLRHHRHGREFIASSSPFSRAPRHTRTSTPATNATGQAQGQGTSGIAGTRSRSHPCQEEGSALVAPDADGIEHDRDRAHKDVEEKDLSAPSLPTDKQQVRILFHGRAILAQDLIGLRVAKTFAGAGRFLGQVVKFDKRTALYTVVYDDGDAEDLTVDQTLQILTQDEIERADPAQLPLDISLLGKKSDEAVSPASPDFVAPPAPASRQSSAPQRRVVLQISERETRFVMSLFENHALPVLLRRAWRMQANESGMGTCFISPSGEMLPSALDVVGYIAKDDELLASCFPANVHSAILSLLPREAAVSSAPIADSGSTHRTSTADSASRKRTAAESSSAEQVDDKRTRQVREEARGGTAFAMCAGTARSSDTALSRRHNDSDYRVACHVSAYREQGMGGRIRTPGSLIVGNGSNSTSEARTQASPVLRGYRRTAGRGPMLENPFVSRWPEAGAAHDRVQPAEYGHRVDNTLGRRERGDVFALDHHVEAQSRDYTRSEERSRVHRLNARDPAYGEGTGVGGAAASGRYAGFYRDLTASSRGSQVDTKTNGLARLQLSALRTRSSDYSRASPADRAPRGTASFIFPADTFGGAGGGGASVKPSIRICSTSLSSITINKAVKVATHPQALLVMVQTTKRFGSEEHGQRF</sequence>
<dbReference type="Pfam" id="PF21743">
    <property type="entry name" value="PTM_DIR17_Tudor"/>
    <property type="match status" value="1"/>
</dbReference>
<dbReference type="PANTHER" id="PTHR37384:SF1">
    <property type="entry name" value="OS01G0835600 PROTEIN"/>
    <property type="match status" value="1"/>
</dbReference>
<name>A0AAV0U168_HYABA</name>
<organism evidence="3 4">
    <name type="scientific">Hyaloperonospora brassicae</name>
    <name type="common">Brassica downy mildew</name>
    <name type="synonym">Peronospora brassicae</name>
    <dbReference type="NCBI Taxonomy" id="162125"/>
    <lineage>
        <taxon>Eukaryota</taxon>
        <taxon>Sar</taxon>
        <taxon>Stramenopiles</taxon>
        <taxon>Oomycota</taxon>
        <taxon>Peronosporomycetes</taxon>
        <taxon>Peronosporales</taxon>
        <taxon>Peronosporaceae</taxon>
        <taxon>Hyaloperonospora</taxon>
    </lineage>
</organism>
<feature type="compositionally biased region" description="Low complexity" evidence="1">
    <location>
        <begin position="10"/>
        <end position="40"/>
    </location>
</feature>
<evidence type="ECO:0000313" key="3">
    <source>
        <dbReference type="EMBL" id="CAI5730469.1"/>
    </source>
</evidence>
<dbReference type="EMBL" id="CANTFL010001032">
    <property type="protein sequence ID" value="CAI5730469.1"/>
    <property type="molecule type" value="Genomic_DNA"/>
</dbReference>
<feature type="region of interest" description="Disordered" evidence="1">
    <location>
        <begin position="1"/>
        <end position="201"/>
    </location>
</feature>
<feature type="compositionally biased region" description="Low complexity" evidence="1">
    <location>
        <begin position="159"/>
        <end position="172"/>
    </location>
</feature>
<accession>A0AAV0U168</accession>
<feature type="compositionally biased region" description="Polar residues" evidence="1">
    <location>
        <begin position="113"/>
        <end position="140"/>
    </location>
</feature>
<dbReference type="AlphaFoldDB" id="A0AAV0U168"/>
<gene>
    <name evidence="3" type="ORF">HBR001_LOCUS4869</name>
</gene>
<dbReference type="PANTHER" id="PTHR37384">
    <property type="entry name" value="OS01G0835600 PROTEIN"/>
    <property type="match status" value="1"/>
</dbReference>
<feature type="compositionally biased region" description="Basic and acidic residues" evidence="1">
    <location>
        <begin position="551"/>
        <end position="562"/>
    </location>
</feature>
<proteinExistence type="predicted"/>
<feature type="region of interest" description="Disordered" evidence="1">
    <location>
        <begin position="612"/>
        <end position="633"/>
    </location>
</feature>
<keyword evidence="4" id="KW-1185">Reference proteome</keyword>
<dbReference type="Proteomes" id="UP001162031">
    <property type="component" value="Unassembled WGS sequence"/>
</dbReference>
<feature type="region of interest" description="Disordered" evidence="1">
    <location>
        <begin position="223"/>
        <end position="282"/>
    </location>
</feature>
<dbReference type="CDD" id="cd20401">
    <property type="entry name" value="Tudor_AtPTM-like"/>
    <property type="match status" value="1"/>
</dbReference>
<feature type="compositionally biased region" description="Polar residues" evidence="1">
    <location>
        <begin position="57"/>
        <end position="86"/>
    </location>
</feature>
<dbReference type="InterPro" id="IPR047365">
    <property type="entry name" value="Tudor_AtPTM-like"/>
</dbReference>
<feature type="region of interest" description="Disordered" evidence="1">
    <location>
        <begin position="518"/>
        <end position="562"/>
    </location>
</feature>
<evidence type="ECO:0000259" key="2">
    <source>
        <dbReference type="Pfam" id="PF21743"/>
    </source>
</evidence>
<feature type="compositionally biased region" description="Basic and acidic residues" evidence="1">
    <location>
        <begin position="96"/>
        <end position="112"/>
    </location>
</feature>